<name>A0AAD4SUG7_9MAGN</name>
<keyword evidence="4" id="KW-0067">ATP-binding</keyword>
<dbReference type="InterPro" id="IPR014001">
    <property type="entry name" value="Helicase_ATP-bd"/>
</dbReference>
<dbReference type="Pfam" id="PF00270">
    <property type="entry name" value="DEAD"/>
    <property type="match status" value="1"/>
</dbReference>
<dbReference type="GO" id="GO:0003723">
    <property type="term" value="F:RNA binding"/>
    <property type="evidence" value="ECO:0007669"/>
    <property type="project" value="UniProtKB-KW"/>
</dbReference>
<evidence type="ECO:0000259" key="9">
    <source>
        <dbReference type="PROSITE" id="PS51192"/>
    </source>
</evidence>
<feature type="region of interest" description="Disordered" evidence="7">
    <location>
        <begin position="1"/>
        <end position="27"/>
    </location>
</feature>
<keyword evidence="5" id="KW-0694">RNA-binding</keyword>
<dbReference type="AlphaFoldDB" id="A0AAD4SUG7"/>
<evidence type="ECO:0000259" key="8">
    <source>
        <dbReference type="PROSITE" id="PS50020"/>
    </source>
</evidence>
<evidence type="ECO:0000256" key="1">
    <source>
        <dbReference type="ARBA" id="ARBA00022741"/>
    </source>
</evidence>
<feature type="short sequence motif" description="Q motif" evidence="6">
    <location>
        <begin position="496"/>
        <end position="524"/>
    </location>
</feature>
<evidence type="ECO:0000259" key="10">
    <source>
        <dbReference type="PROSITE" id="PS51195"/>
    </source>
</evidence>
<feature type="compositionally biased region" description="Low complexity" evidence="7">
    <location>
        <begin position="89"/>
        <end position="107"/>
    </location>
</feature>
<evidence type="ECO:0000256" key="6">
    <source>
        <dbReference type="PROSITE-ProRule" id="PRU00552"/>
    </source>
</evidence>
<sequence>MSTTEAASSSLGPRYAPDDPSLPKPWKGLIDGSTGNWYYWNPETNITQYDKPASVGVAPPLPSSQSPSVSVPQISAIPMTQTMQSSGMMSQQVHQMGHVQQQQGQQVSNDPQQQTHYLSQQQAVAQQGPQLAQAQGMQNDAQMMQQQLRQQMVHQPVHNMPQQQASQQHAQQQTQQVPQHQFLNQQPQHMMYQQSLYGQQLPQSQPQHTANQQGQQYPPQQRQQYPPQQGQQFSSQQGQQFLTQQGQQFPSQQGQHSGYPVRDQAEFQHQQGNQTGFSGSQTQQGGSSLHNLQAESHSTQTPNMSYHAINQHQFSVSSVNTPQTNSFRAQAQQTGTDSAHWQQMGGPMVHNHMAPPNMHNQQPSGNPIGMKTGYGEDPRGRDGNGSYFNADKEGSMMVSQQPKIASIPIARNQQDPRISQNAAPIHAGGSNNGVGPVVSHMYNHAGGGNGFPNNTPTRPPPNMLGMTDTTNLSPVDAYLRQHEVTASGDNVPAPFMSFEATGFPPEILREIHLAGFSSPTPIQAQTWPIAMQSRDIVAIAKTGSGKTLGYLMPAFMHLKRCRNGTQNGPTVLVLAPTRELATQIQDEAVKFGRSSRVRCT</sequence>
<evidence type="ECO:0008006" key="13">
    <source>
        <dbReference type="Google" id="ProtNLM"/>
    </source>
</evidence>
<dbReference type="SUPFAM" id="SSF51045">
    <property type="entry name" value="WW domain"/>
    <property type="match status" value="1"/>
</dbReference>
<feature type="compositionally biased region" description="Polar residues" evidence="7">
    <location>
        <begin position="199"/>
        <end position="211"/>
    </location>
</feature>
<feature type="domain" description="Helicase ATP-binding" evidence="9">
    <location>
        <begin position="527"/>
        <end position="600"/>
    </location>
</feature>
<keyword evidence="2" id="KW-0378">Hydrolase</keyword>
<evidence type="ECO:0000256" key="7">
    <source>
        <dbReference type="SAM" id="MobiDB-lite"/>
    </source>
</evidence>
<evidence type="ECO:0000313" key="11">
    <source>
        <dbReference type="EMBL" id="KAI3921510.1"/>
    </source>
</evidence>
<feature type="region of interest" description="Disordered" evidence="7">
    <location>
        <begin position="199"/>
        <end position="301"/>
    </location>
</feature>
<dbReference type="GO" id="GO:0016787">
    <property type="term" value="F:hydrolase activity"/>
    <property type="evidence" value="ECO:0007669"/>
    <property type="project" value="UniProtKB-KW"/>
</dbReference>
<evidence type="ECO:0000256" key="3">
    <source>
        <dbReference type="ARBA" id="ARBA00022806"/>
    </source>
</evidence>
<dbReference type="SMART" id="SM00456">
    <property type="entry name" value="WW"/>
    <property type="match status" value="1"/>
</dbReference>
<dbReference type="PROSITE" id="PS51192">
    <property type="entry name" value="HELICASE_ATP_BIND_1"/>
    <property type="match status" value="1"/>
</dbReference>
<evidence type="ECO:0000313" key="12">
    <source>
        <dbReference type="Proteomes" id="UP001202328"/>
    </source>
</evidence>
<evidence type="ECO:0000256" key="4">
    <source>
        <dbReference type="ARBA" id="ARBA00022840"/>
    </source>
</evidence>
<evidence type="ECO:0000256" key="5">
    <source>
        <dbReference type="ARBA" id="ARBA00022884"/>
    </source>
</evidence>
<dbReference type="PROSITE" id="PS51195">
    <property type="entry name" value="Q_MOTIF"/>
    <property type="match status" value="1"/>
</dbReference>
<dbReference type="GO" id="GO:0003724">
    <property type="term" value="F:RNA helicase activity"/>
    <property type="evidence" value="ECO:0007669"/>
    <property type="project" value="InterPro"/>
</dbReference>
<keyword evidence="12" id="KW-1185">Reference proteome</keyword>
<dbReference type="InterPro" id="IPR001202">
    <property type="entry name" value="WW_dom"/>
</dbReference>
<feature type="non-terminal residue" evidence="11">
    <location>
        <position position="1"/>
    </location>
</feature>
<dbReference type="InterPro" id="IPR036020">
    <property type="entry name" value="WW_dom_sf"/>
</dbReference>
<dbReference type="InterPro" id="IPR011545">
    <property type="entry name" value="DEAD/DEAH_box_helicase_dom"/>
</dbReference>
<keyword evidence="1" id="KW-0547">Nucleotide-binding</keyword>
<feature type="compositionally biased region" description="Low complexity" evidence="7">
    <location>
        <begin position="120"/>
        <end position="179"/>
    </location>
</feature>
<reference evidence="11" key="1">
    <citation type="submission" date="2022-04" db="EMBL/GenBank/DDBJ databases">
        <title>A functionally conserved STORR gene fusion in Papaver species that diverged 16.8 million years ago.</title>
        <authorList>
            <person name="Catania T."/>
        </authorList>
    </citation>
    <scope>NUCLEOTIDE SEQUENCE</scope>
    <source>
        <strain evidence="11">S-188037</strain>
    </source>
</reference>
<dbReference type="Gene3D" id="3.40.50.300">
    <property type="entry name" value="P-loop containing nucleotide triphosphate hydrolases"/>
    <property type="match status" value="1"/>
</dbReference>
<feature type="domain" description="WW" evidence="8">
    <location>
        <begin position="20"/>
        <end position="54"/>
    </location>
</feature>
<dbReference type="SUPFAM" id="SSF52540">
    <property type="entry name" value="P-loop containing nucleoside triphosphate hydrolases"/>
    <property type="match status" value="1"/>
</dbReference>
<feature type="compositionally biased region" description="Polar residues" evidence="7">
    <location>
        <begin position="289"/>
        <end position="301"/>
    </location>
</feature>
<dbReference type="PROSITE" id="PS01159">
    <property type="entry name" value="WW_DOMAIN_1"/>
    <property type="match status" value="1"/>
</dbReference>
<keyword evidence="3" id="KW-0347">Helicase</keyword>
<dbReference type="GO" id="GO:0005524">
    <property type="term" value="F:ATP binding"/>
    <property type="evidence" value="ECO:0007669"/>
    <property type="project" value="UniProtKB-KW"/>
</dbReference>
<dbReference type="Pfam" id="PF00397">
    <property type="entry name" value="WW"/>
    <property type="match status" value="1"/>
</dbReference>
<comment type="caution">
    <text evidence="11">The sequence shown here is derived from an EMBL/GenBank/DDBJ whole genome shotgun (WGS) entry which is preliminary data.</text>
</comment>
<feature type="region of interest" description="Disordered" evidence="7">
    <location>
        <begin position="89"/>
        <end position="179"/>
    </location>
</feature>
<organism evidence="11 12">
    <name type="scientific">Papaver atlanticum</name>
    <dbReference type="NCBI Taxonomy" id="357466"/>
    <lineage>
        <taxon>Eukaryota</taxon>
        <taxon>Viridiplantae</taxon>
        <taxon>Streptophyta</taxon>
        <taxon>Embryophyta</taxon>
        <taxon>Tracheophyta</taxon>
        <taxon>Spermatophyta</taxon>
        <taxon>Magnoliopsida</taxon>
        <taxon>Ranunculales</taxon>
        <taxon>Papaveraceae</taxon>
        <taxon>Papaveroideae</taxon>
        <taxon>Papaver</taxon>
    </lineage>
</organism>
<feature type="compositionally biased region" description="Low complexity" evidence="7">
    <location>
        <begin position="212"/>
        <end position="255"/>
    </location>
</feature>
<dbReference type="PROSITE" id="PS50020">
    <property type="entry name" value="WW_DOMAIN_2"/>
    <property type="match status" value="1"/>
</dbReference>
<gene>
    <name evidence="11" type="ORF">MKW98_013444</name>
</gene>
<feature type="compositionally biased region" description="Polar residues" evidence="7">
    <location>
        <begin position="1"/>
        <end position="11"/>
    </location>
</feature>
<dbReference type="InterPro" id="IPR014014">
    <property type="entry name" value="RNA_helicase_DEAD_Q_motif"/>
</dbReference>
<feature type="compositionally biased region" description="Polar residues" evidence="7">
    <location>
        <begin position="108"/>
        <end position="119"/>
    </location>
</feature>
<dbReference type="Gene3D" id="2.20.70.10">
    <property type="match status" value="1"/>
</dbReference>
<dbReference type="InterPro" id="IPR027417">
    <property type="entry name" value="P-loop_NTPase"/>
</dbReference>
<dbReference type="PANTHER" id="PTHR47958">
    <property type="entry name" value="ATP-DEPENDENT RNA HELICASE DBP3"/>
    <property type="match status" value="1"/>
</dbReference>
<dbReference type="EMBL" id="JAJJMB010008687">
    <property type="protein sequence ID" value="KAI3921510.1"/>
    <property type="molecule type" value="Genomic_DNA"/>
</dbReference>
<accession>A0AAD4SUG7</accession>
<feature type="compositionally biased region" description="Low complexity" evidence="7">
    <location>
        <begin position="270"/>
        <end position="288"/>
    </location>
</feature>
<proteinExistence type="predicted"/>
<dbReference type="Proteomes" id="UP001202328">
    <property type="component" value="Unassembled WGS sequence"/>
</dbReference>
<feature type="domain" description="DEAD-box RNA helicase Q" evidence="10">
    <location>
        <begin position="496"/>
        <end position="524"/>
    </location>
</feature>
<protein>
    <recommendedName>
        <fullName evidence="13">RNA helicase</fullName>
    </recommendedName>
</protein>
<dbReference type="CDD" id="cd00201">
    <property type="entry name" value="WW"/>
    <property type="match status" value="1"/>
</dbReference>
<evidence type="ECO:0000256" key="2">
    <source>
        <dbReference type="ARBA" id="ARBA00022801"/>
    </source>
</evidence>